<organism evidence="5 6">
    <name type="scientific">Rotaria sordida</name>
    <dbReference type="NCBI Taxonomy" id="392033"/>
    <lineage>
        <taxon>Eukaryota</taxon>
        <taxon>Metazoa</taxon>
        <taxon>Spiralia</taxon>
        <taxon>Gnathifera</taxon>
        <taxon>Rotifera</taxon>
        <taxon>Eurotatoria</taxon>
        <taxon>Bdelloidea</taxon>
        <taxon>Philodinida</taxon>
        <taxon>Philodinidae</taxon>
        <taxon>Rotaria</taxon>
    </lineage>
</organism>
<evidence type="ECO:0000313" key="5">
    <source>
        <dbReference type="EMBL" id="CAF4011082.1"/>
    </source>
</evidence>
<dbReference type="EMBL" id="CAJNOT010000768">
    <property type="protein sequence ID" value="CAF1076477.1"/>
    <property type="molecule type" value="Genomic_DNA"/>
</dbReference>
<dbReference type="SMART" id="SM00343">
    <property type="entry name" value="ZnF_C2HC"/>
    <property type="match status" value="1"/>
</dbReference>
<protein>
    <recommendedName>
        <fullName evidence="3">CCHC-type domain-containing protein</fullName>
    </recommendedName>
</protein>
<dbReference type="InterPro" id="IPR045358">
    <property type="entry name" value="Ty3_capsid"/>
</dbReference>
<reference evidence="5" key="1">
    <citation type="submission" date="2021-02" db="EMBL/GenBank/DDBJ databases">
        <authorList>
            <person name="Nowell W R."/>
        </authorList>
    </citation>
    <scope>NUCLEOTIDE SEQUENCE</scope>
</reference>
<feature type="region of interest" description="Disordered" evidence="2">
    <location>
        <begin position="199"/>
        <end position="242"/>
    </location>
</feature>
<evidence type="ECO:0000256" key="2">
    <source>
        <dbReference type="SAM" id="MobiDB-lite"/>
    </source>
</evidence>
<name>A0A819PB94_9BILA</name>
<proteinExistence type="predicted"/>
<keyword evidence="1" id="KW-0479">Metal-binding</keyword>
<dbReference type="Pfam" id="PF00098">
    <property type="entry name" value="zf-CCHC"/>
    <property type="match status" value="1"/>
</dbReference>
<dbReference type="GO" id="GO:0008270">
    <property type="term" value="F:zinc ion binding"/>
    <property type="evidence" value="ECO:0007669"/>
    <property type="project" value="UniProtKB-KW"/>
</dbReference>
<dbReference type="AlphaFoldDB" id="A0A819PB94"/>
<keyword evidence="1" id="KW-0862">Zinc</keyword>
<feature type="domain" description="CCHC-type" evidence="3">
    <location>
        <begin position="250"/>
        <end position="266"/>
    </location>
</feature>
<dbReference type="GO" id="GO:0003676">
    <property type="term" value="F:nucleic acid binding"/>
    <property type="evidence" value="ECO:0007669"/>
    <property type="project" value="InterPro"/>
</dbReference>
<dbReference type="EMBL" id="CAJOBD010004860">
    <property type="protein sequence ID" value="CAF4011082.1"/>
    <property type="molecule type" value="Genomic_DNA"/>
</dbReference>
<evidence type="ECO:0000259" key="3">
    <source>
        <dbReference type="PROSITE" id="PS50158"/>
    </source>
</evidence>
<feature type="compositionally biased region" description="Polar residues" evidence="2">
    <location>
        <begin position="201"/>
        <end position="218"/>
    </location>
</feature>
<evidence type="ECO:0000313" key="4">
    <source>
        <dbReference type="EMBL" id="CAF1076477.1"/>
    </source>
</evidence>
<evidence type="ECO:0000256" key="1">
    <source>
        <dbReference type="PROSITE-ProRule" id="PRU00047"/>
    </source>
</evidence>
<dbReference type="PANTHER" id="PTHR33194:SF4">
    <property type="entry name" value="CCHC-TYPE DOMAIN-CONTAINING PROTEIN"/>
    <property type="match status" value="1"/>
</dbReference>
<dbReference type="InterPro" id="IPR001878">
    <property type="entry name" value="Znf_CCHC"/>
</dbReference>
<sequence>MASNLSSRLLLKDIQPIESFTGTDGQDPLTWLQTIDELFEATKTEKNDRCRLLPMYFGDVVKKWYRSENLDNDYDEFKKQFVNAFISSIHKLKISTKLMNRRQGNDESVQSYYYDILALCTRLNPDMQEDEKILYLLRGLKPSLQQHVIMNEPKKSKDLFEHAKRAEAAAALITQPSPTVTSSVTNEQMNETTAALHRTRISQNSSQNDRRIWNNQSDSNRRWPQQNYNNNNNNNNRFRQFPPRKSSQFKCYNCSGIGHYAYQCPSHLN</sequence>
<keyword evidence="1" id="KW-0863">Zinc-finger</keyword>
<accession>A0A819PB94</accession>
<dbReference type="Proteomes" id="UP000663836">
    <property type="component" value="Unassembled WGS sequence"/>
</dbReference>
<dbReference type="Pfam" id="PF19259">
    <property type="entry name" value="Ty3_capsid"/>
    <property type="match status" value="1"/>
</dbReference>
<dbReference type="PANTHER" id="PTHR33194">
    <property type="entry name" value="ZINC KNUCKLE DOMAINCONTAINING PROTEIN"/>
    <property type="match status" value="1"/>
</dbReference>
<comment type="caution">
    <text evidence="5">The sequence shown here is derived from an EMBL/GenBank/DDBJ whole genome shotgun (WGS) entry which is preliminary data.</text>
</comment>
<dbReference type="SUPFAM" id="SSF57756">
    <property type="entry name" value="Retrovirus zinc finger-like domains"/>
    <property type="match status" value="1"/>
</dbReference>
<dbReference type="PROSITE" id="PS50158">
    <property type="entry name" value="ZF_CCHC"/>
    <property type="match status" value="1"/>
</dbReference>
<feature type="compositionally biased region" description="Low complexity" evidence="2">
    <location>
        <begin position="222"/>
        <end position="242"/>
    </location>
</feature>
<dbReference type="InterPro" id="IPR036875">
    <property type="entry name" value="Znf_CCHC_sf"/>
</dbReference>
<evidence type="ECO:0000313" key="6">
    <source>
        <dbReference type="Proteomes" id="UP000663836"/>
    </source>
</evidence>
<dbReference type="Proteomes" id="UP000663864">
    <property type="component" value="Unassembled WGS sequence"/>
</dbReference>
<gene>
    <name evidence="5" type="ORF">JBS370_LOCUS26843</name>
    <name evidence="4" type="ORF">ZHD862_LOCUS16355</name>
</gene>